<feature type="transmembrane region" description="Helical" evidence="6">
    <location>
        <begin position="389"/>
        <end position="408"/>
    </location>
</feature>
<dbReference type="InterPro" id="IPR036259">
    <property type="entry name" value="MFS_trans_sf"/>
</dbReference>
<dbReference type="AlphaFoldDB" id="A0A9D2AJZ1"/>
<evidence type="ECO:0000256" key="5">
    <source>
        <dbReference type="ARBA" id="ARBA00023136"/>
    </source>
</evidence>
<name>A0A9D2AJZ1_9LACO</name>
<dbReference type="InterPro" id="IPR020846">
    <property type="entry name" value="MFS_dom"/>
</dbReference>
<feature type="transmembrane region" description="Helical" evidence="6">
    <location>
        <begin position="113"/>
        <end position="136"/>
    </location>
</feature>
<evidence type="ECO:0000256" key="2">
    <source>
        <dbReference type="ARBA" id="ARBA00022448"/>
    </source>
</evidence>
<dbReference type="Gene3D" id="1.20.1250.20">
    <property type="entry name" value="MFS general substrate transporter like domains"/>
    <property type="match status" value="2"/>
</dbReference>
<proteinExistence type="predicted"/>
<keyword evidence="4 6" id="KW-1133">Transmembrane helix</keyword>
<evidence type="ECO:0000256" key="6">
    <source>
        <dbReference type="SAM" id="Phobius"/>
    </source>
</evidence>
<gene>
    <name evidence="8" type="ORF">H9856_02490</name>
</gene>
<feature type="transmembrane region" description="Helical" evidence="6">
    <location>
        <begin position="362"/>
        <end position="383"/>
    </location>
</feature>
<accession>A0A9D2AJZ1</accession>
<evidence type="ECO:0000256" key="3">
    <source>
        <dbReference type="ARBA" id="ARBA00022692"/>
    </source>
</evidence>
<dbReference type="GO" id="GO:0005886">
    <property type="term" value="C:plasma membrane"/>
    <property type="evidence" value="ECO:0007669"/>
    <property type="project" value="UniProtKB-SubCell"/>
</dbReference>
<feature type="transmembrane region" description="Helical" evidence="6">
    <location>
        <begin position="148"/>
        <end position="171"/>
    </location>
</feature>
<keyword evidence="5 6" id="KW-0472">Membrane</keyword>
<evidence type="ECO:0000313" key="9">
    <source>
        <dbReference type="Proteomes" id="UP000824231"/>
    </source>
</evidence>
<feature type="transmembrane region" description="Helical" evidence="6">
    <location>
        <begin position="265"/>
        <end position="288"/>
    </location>
</feature>
<dbReference type="Proteomes" id="UP000824231">
    <property type="component" value="Unassembled WGS sequence"/>
</dbReference>
<keyword evidence="3 6" id="KW-0812">Transmembrane</keyword>
<dbReference type="PANTHER" id="PTHR23528">
    <property type="match status" value="1"/>
</dbReference>
<evidence type="ECO:0000256" key="4">
    <source>
        <dbReference type="ARBA" id="ARBA00022989"/>
    </source>
</evidence>
<evidence type="ECO:0000256" key="1">
    <source>
        <dbReference type="ARBA" id="ARBA00004651"/>
    </source>
</evidence>
<comment type="caution">
    <text evidence="8">The sequence shown here is derived from an EMBL/GenBank/DDBJ whole genome shotgun (WGS) entry which is preliminary data.</text>
</comment>
<comment type="subcellular location">
    <subcellularLocation>
        <location evidence="1">Cell membrane</location>
        <topology evidence="1">Multi-pass membrane protein</topology>
    </subcellularLocation>
</comment>
<protein>
    <submittedName>
        <fullName evidence="8">MFS transporter</fullName>
    </submittedName>
</protein>
<organism evidence="8 9">
    <name type="scientific">Candidatus Limosilactobacillus merdigallinarum</name>
    <dbReference type="NCBI Taxonomy" id="2838652"/>
    <lineage>
        <taxon>Bacteria</taxon>
        <taxon>Bacillati</taxon>
        <taxon>Bacillota</taxon>
        <taxon>Bacilli</taxon>
        <taxon>Lactobacillales</taxon>
        <taxon>Lactobacillaceae</taxon>
        <taxon>Limosilactobacillus</taxon>
    </lineage>
</organism>
<sequence>MELETQATKKRPPYRIGVGLAVGVLSWLLPYVGVNSTLLPRLLSQIAPTQKVQIVAELATIGMIVAAITNVVFGALSDRTRSNRGKRTPWIIGGSIACAICFWLITITTSIPLLFVIWGVYQAALNAVVGPLLAILSDLVPKEYKGTISSFYGIANSVANPLGTIVASQFLTKVTMGIWTMIIIELVLGVLSVAIIHEPGNRDAEVEPLHGQQLLEAFIFPVHGDLRDFYLALFGKLLIVAAHYVIVGYQLYIFTDYMKMNAGRAASSLSIMSTILMFAGMIFAAISGPIADKIGSIKKMMVFASIVFGIGVLMPMFDAAPWTMFAYAVIGGSAYGIYNSVDQALNVSILPSKEAAAKDLGILNLANTLGQILGPIVASVMITAMGYRLIFVAAFVMCVIGGILFQMIRRVD</sequence>
<feature type="domain" description="Major facilitator superfamily (MFS) profile" evidence="7">
    <location>
        <begin position="228"/>
        <end position="412"/>
    </location>
</feature>
<dbReference type="SUPFAM" id="SSF103473">
    <property type="entry name" value="MFS general substrate transporter"/>
    <property type="match status" value="1"/>
</dbReference>
<reference evidence="8" key="2">
    <citation type="submission" date="2021-04" db="EMBL/GenBank/DDBJ databases">
        <authorList>
            <person name="Gilroy R."/>
        </authorList>
    </citation>
    <scope>NUCLEOTIDE SEQUENCE</scope>
    <source>
        <strain evidence="8">ChiSxjej3B15-572</strain>
    </source>
</reference>
<feature type="transmembrane region" description="Helical" evidence="6">
    <location>
        <begin position="54"/>
        <end position="76"/>
    </location>
</feature>
<dbReference type="EMBL" id="DXFH01000008">
    <property type="protein sequence ID" value="HIX35268.1"/>
    <property type="molecule type" value="Genomic_DNA"/>
</dbReference>
<keyword evidence="2" id="KW-0813">Transport</keyword>
<feature type="transmembrane region" description="Helical" evidence="6">
    <location>
        <begin position="229"/>
        <end position="253"/>
    </location>
</feature>
<dbReference type="GO" id="GO:0022857">
    <property type="term" value="F:transmembrane transporter activity"/>
    <property type="evidence" value="ECO:0007669"/>
    <property type="project" value="InterPro"/>
</dbReference>
<dbReference type="PROSITE" id="PS50850">
    <property type="entry name" value="MFS"/>
    <property type="match status" value="1"/>
</dbReference>
<dbReference type="Pfam" id="PF07690">
    <property type="entry name" value="MFS_1"/>
    <property type="match status" value="2"/>
</dbReference>
<reference evidence="8" key="1">
    <citation type="journal article" date="2021" name="PeerJ">
        <title>Extensive microbial diversity within the chicken gut microbiome revealed by metagenomics and culture.</title>
        <authorList>
            <person name="Gilroy R."/>
            <person name="Ravi A."/>
            <person name="Getino M."/>
            <person name="Pursley I."/>
            <person name="Horton D.L."/>
            <person name="Alikhan N.F."/>
            <person name="Baker D."/>
            <person name="Gharbi K."/>
            <person name="Hall N."/>
            <person name="Watson M."/>
            <person name="Adriaenssens E.M."/>
            <person name="Foster-Nyarko E."/>
            <person name="Jarju S."/>
            <person name="Secka A."/>
            <person name="Antonio M."/>
            <person name="Oren A."/>
            <person name="Chaudhuri R.R."/>
            <person name="La Ragione R."/>
            <person name="Hildebrand F."/>
            <person name="Pallen M.J."/>
        </authorList>
    </citation>
    <scope>NUCLEOTIDE SEQUENCE</scope>
    <source>
        <strain evidence="8">ChiSxjej3B15-572</strain>
    </source>
</reference>
<feature type="transmembrane region" description="Helical" evidence="6">
    <location>
        <begin position="88"/>
        <end position="107"/>
    </location>
</feature>
<feature type="transmembrane region" description="Helical" evidence="6">
    <location>
        <begin position="12"/>
        <end position="34"/>
    </location>
</feature>
<evidence type="ECO:0000313" key="8">
    <source>
        <dbReference type="EMBL" id="HIX35268.1"/>
    </source>
</evidence>
<dbReference type="PANTHER" id="PTHR23528:SF1">
    <property type="entry name" value="MAJOR FACILITATOR SUPERFAMILY (MFS) PROFILE DOMAIN-CONTAINING PROTEIN"/>
    <property type="match status" value="1"/>
</dbReference>
<feature type="transmembrane region" description="Helical" evidence="6">
    <location>
        <begin position="177"/>
        <end position="196"/>
    </location>
</feature>
<evidence type="ECO:0000259" key="7">
    <source>
        <dbReference type="PROSITE" id="PS50850"/>
    </source>
</evidence>
<feature type="transmembrane region" description="Helical" evidence="6">
    <location>
        <begin position="300"/>
        <end position="317"/>
    </location>
</feature>
<dbReference type="InterPro" id="IPR011701">
    <property type="entry name" value="MFS"/>
</dbReference>